<keyword evidence="11" id="KW-0808">Transferase</keyword>
<gene>
    <name evidence="11" type="ORF">GCM10011503_25140</name>
</gene>
<dbReference type="SUPFAM" id="SSF56784">
    <property type="entry name" value="HAD-like"/>
    <property type="match status" value="1"/>
</dbReference>
<dbReference type="CDD" id="cd02513">
    <property type="entry name" value="CMP-NeuAc_Synthase"/>
    <property type="match status" value="1"/>
</dbReference>
<comment type="pathway">
    <text evidence="3">Amino-sugar metabolism; N-acetylneuraminate metabolism.</text>
</comment>
<keyword evidence="9" id="KW-0378">Hydrolase</keyword>
<evidence type="ECO:0000256" key="2">
    <source>
        <dbReference type="ARBA" id="ARBA00001946"/>
    </source>
</evidence>
<dbReference type="GO" id="GO:0016740">
    <property type="term" value="F:transferase activity"/>
    <property type="evidence" value="ECO:0007669"/>
    <property type="project" value="UniProtKB-KW"/>
</dbReference>
<dbReference type="EMBL" id="BMKF01000002">
    <property type="protein sequence ID" value="GGB75419.1"/>
    <property type="molecule type" value="Genomic_DNA"/>
</dbReference>
<accession>A0ABQ1JS09</accession>
<dbReference type="Proteomes" id="UP000628854">
    <property type="component" value="Unassembled WGS sequence"/>
</dbReference>
<keyword evidence="8" id="KW-0479">Metal-binding</keyword>
<evidence type="ECO:0000256" key="6">
    <source>
        <dbReference type="ARBA" id="ARBA00011881"/>
    </source>
</evidence>
<reference evidence="12" key="1">
    <citation type="journal article" date="2019" name="Int. J. Syst. Evol. Microbiol.">
        <title>The Global Catalogue of Microorganisms (GCM) 10K type strain sequencing project: providing services to taxonomists for standard genome sequencing and annotation.</title>
        <authorList>
            <consortium name="The Broad Institute Genomics Platform"/>
            <consortium name="The Broad Institute Genome Sequencing Center for Infectious Disease"/>
            <person name="Wu L."/>
            <person name="Ma J."/>
        </authorList>
    </citation>
    <scope>NUCLEOTIDE SEQUENCE [LARGE SCALE GENOMIC DNA]</scope>
    <source>
        <strain evidence="12">CGMCC 1.15928</strain>
    </source>
</reference>
<evidence type="ECO:0000256" key="1">
    <source>
        <dbReference type="ARBA" id="ARBA00001862"/>
    </source>
</evidence>
<dbReference type="SFLD" id="SFLDG01136">
    <property type="entry name" value="C1.6:_Phosphoserine_Phosphatas"/>
    <property type="match status" value="1"/>
</dbReference>
<comment type="caution">
    <text evidence="11">The sequence shown here is derived from an EMBL/GenBank/DDBJ whole genome shotgun (WGS) entry which is preliminary data.</text>
</comment>
<comment type="similarity">
    <text evidence="4">Belongs to the KdsC family.</text>
</comment>
<dbReference type="PANTHER" id="PTHR21485:SF3">
    <property type="entry name" value="N-ACYLNEURAMINATE CYTIDYLYLTRANSFERASE"/>
    <property type="match status" value="1"/>
</dbReference>
<evidence type="ECO:0000256" key="8">
    <source>
        <dbReference type="ARBA" id="ARBA00022723"/>
    </source>
</evidence>
<dbReference type="SUPFAM" id="SSF53448">
    <property type="entry name" value="Nucleotide-diphospho-sugar transferases"/>
    <property type="match status" value="1"/>
</dbReference>
<sequence>METVAIIPARGGSKGIPGKNLKQINGRSLLQRAVEAARGSELITQVYVTSDDEAILAEAERCGARTIRRPAELANDTASSESALLHAIDEIEAGGVTLDRVVFIQCTSPFLRTADLDGLLSAMTDEGADCGLTVTSFHGFLWSPSDDGVQPVGHRKDHRPRRQDRDPVFLETGGAYVMKAEGFKAARHRFFGKVAHYVVDNASAMEIDEPLDLQIAHEIADSLETRQGIDVLPDKVSALLLDFDGVLTDDLAIVDQNGKEAVSVSRSDGMGIERLKKLTDIHVSVVSKETNPVVAARCKKLKVRCVQGLEDKVANVTAWSKEAGIPMSEIVFIGNDLNDLPLFPLVGLAVAPSDAFQPVLKSAGYILSKPGGRGAVREMCELLIEKFGSDID</sequence>
<dbReference type="InterPro" id="IPR010023">
    <property type="entry name" value="KdsC_fam"/>
</dbReference>
<dbReference type="InterPro" id="IPR003329">
    <property type="entry name" value="Cytidylyl_trans"/>
</dbReference>
<name>A0ABQ1JS09_9PROT</name>
<dbReference type="InterPro" id="IPR036412">
    <property type="entry name" value="HAD-like_sf"/>
</dbReference>
<dbReference type="SFLD" id="SFLDS00003">
    <property type="entry name" value="Haloacid_Dehalogenase"/>
    <property type="match status" value="1"/>
</dbReference>
<dbReference type="Gene3D" id="3.40.50.1000">
    <property type="entry name" value="HAD superfamily/HAD-like"/>
    <property type="match status" value="1"/>
</dbReference>
<comment type="subunit">
    <text evidence="6">Homotetramer.</text>
</comment>
<evidence type="ECO:0000256" key="4">
    <source>
        <dbReference type="ARBA" id="ARBA00005893"/>
    </source>
</evidence>
<dbReference type="PANTHER" id="PTHR21485">
    <property type="entry name" value="HAD SUPERFAMILY MEMBERS CMAS AND KDSC"/>
    <property type="match status" value="1"/>
</dbReference>
<dbReference type="Pfam" id="PF08282">
    <property type="entry name" value="Hydrolase_3"/>
    <property type="match status" value="1"/>
</dbReference>
<protein>
    <recommendedName>
        <fullName evidence="7">N-acylneuraminate cytidylyltransferase</fullName>
        <ecNumber evidence="7">2.7.7.43</ecNumber>
    </recommendedName>
</protein>
<evidence type="ECO:0000313" key="12">
    <source>
        <dbReference type="Proteomes" id="UP000628854"/>
    </source>
</evidence>
<keyword evidence="12" id="KW-1185">Reference proteome</keyword>
<proteinExistence type="inferred from homology"/>
<organism evidence="11 12">
    <name type="scientific">Henriciella pelagia</name>
    <dbReference type="NCBI Taxonomy" id="1977912"/>
    <lineage>
        <taxon>Bacteria</taxon>
        <taxon>Pseudomonadati</taxon>
        <taxon>Pseudomonadota</taxon>
        <taxon>Alphaproteobacteria</taxon>
        <taxon>Hyphomonadales</taxon>
        <taxon>Hyphomonadaceae</taxon>
        <taxon>Henriciella</taxon>
    </lineage>
</organism>
<evidence type="ECO:0000256" key="10">
    <source>
        <dbReference type="ARBA" id="ARBA00022842"/>
    </source>
</evidence>
<comment type="catalytic activity">
    <reaction evidence="1">
        <text>an N-acylneuraminate + CTP = a CMP-N-acyl-beta-neuraminate + diphosphate</text>
        <dbReference type="Rhea" id="RHEA:11344"/>
        <dbReference type="ChEBI" id="CHEBI:33019"/>
        <dbReference type="ChEBI" id="CHEBI:37563"/>
        <dbReference type="ChEBI" id="CHEBI:60073"/>
        <dbReference type="ChEBI" id="CHEBI:68671"/>
        <dbReference type="EC" id="2.7.7.43"/>
    </reaction>
</comment>
<dbReference type="InterPro" id="IPR023214">
    <property type="entry name" value="HAD_sf"/>
</dbReference>
<comment type="cofactor">
    <cofactor evidence="2">
        <name>Mg(2+)</name>
        <dbReference type="ChEBI" id="CHEBI:18420"/>
    </cofactor>
</comment>
<dbReference type="RefSeq" id="WP_084391780.1">
    <property type="nucleotide sequence ID" value="NZ_BMKF01000002.1"/>
</dbReference>
<evidence type="ECO:0000256" key="5">
    <source>
        <dbReference type="ARBA" id="ARBA00010726"/>
    </source>
</evidence>
<evidence type="ECO:0000313" key="11">
    <source>
        <dbReference type="EMBL" id="GGB75419.1"/>
    </source>
</evidence>
<dbReference type="SFLD" id="SFLDG01138">
    <property type="entry name" value="C1.6.2:_Deoxy-d-mannose-octulo"/>
    <property type="match status" value="1"/>
</dbReference>
<dbReference type="InterPro" id="IPR029044">
    <property type="entry name" value="Nucleotide-diphossugar_trans"/>
</dbReference>
<keyword evidence="10" id="KW-0460">Magnesium</keyword>
<dbReference type="Pfam" id="PF02348">
    <property type="entry name" value="CTP_transf_3"/>
    <property type="match status" value="1"/>
</dbReference>
<dbReference type="EC" id="2.7.7.43" evidence="7"/>
<dbReference type="InterPro" id="IPR050793">
    <property type="entry name" value="CMP-NeuNAc_synthase"/>
</dbReference>
<evidence type="ECO:0000256" key="7">
    <source>
        <dbReference type="ARBA" id="ARBA00012491"/>
    </source>
</evidence>
<comment type="similarity">
    <text evidence="5">Belongs to the CMP-NeuNAc synthase family.</text>
</comment>
<dbReference type="Gene3D" id="3.90.550.10">
    <property type="entry name" value="Spore Coat Polysaccharide Biosynthesis Protein SpsA, Chain A"/>
    <property type="match status" value="1"/>
</dbReference>
<evidence type="ECO:0000256" key="9">
    <source>
        <dbReference type="ARBA" id="ARBA00022801"/>
    </source>
</evidence>
<evidence type="ECO:0000256" key="3">
    <source>
        <dbReference type="ARBA" id="ARBA00005141"/>
    </source>
</evidence>